<evidence type="ECO:0000313" key="2">
    <source>
        <dbReference type="EMBL" id="QYY44725.1"/>
    </source>
</evidence>
<dbReference type="SUPFAM" id="SSF47413">
    <property type="entry name" value="lambda repressor-like DNA-binding domains"/>
    <property type="match status" value="1"/>
</dbReference>
<proteinExistence type="predicted"/>
<name>A0ABX8YH78_ANETH</name>
<gene>
    <name evidence="2" type="ORF">K3F53_18955</name>
</gene>
<geneLocation type="plasmid" evidence="2 3">
    <name>pAT1</name>
</geneLocation>
<reference evidence="2 3" key="1">
    <citation type="submission" date="2021-08" db="EMBL/GenBank/DDBJ databases">
        <title>Complete genome sequence of the strain Aneurinibacillus thermoaerophilus CCM 8960.</title>
        <authorList>
            <person name="Musilova J."/>
            <person name="Kourilova X."/>
            <person name="Pernicova I."/>
            <person name="Bezdicek M."/>
            <person name="Lengerova M."/>
            <person name="Obruca S."/>
            <person name="Sedlar K."/>
        </authorList>
    </citation>
    <scope>NUCLEOTIDE SEQUENCE [LARGE SCALE GENOMIC DNA]</scope>
    <source>
        <strain evidence="2 3">CCM 8960</strain>
        <plasmid evidence="2 3">pAT1</plasmid>
    </source>
</reference>
<accession>A0ABX8YH78</accession>
<dbReference type="InterPro" id="IPR010982">
    <property type="entry name" value="Lambda_DNA-bd_dom_sf"/>
</dbReference>
<organism evidence="2 3">
    <name type="scientific">Aneurinibacillus thermoaerophilus</name>
    <dbReference type="NCBI Taxonomy" id="143495"/>
    <lineage>
        <taxon>Bacteria</taxon>
        <taxon>Bacillati</taxon>
        <taxon>Bacillota</taxon>
        <taxon>Bacilli</taxon>
        <taxon>Bacillales</taxon>
        <taxon>Paenibacillaceae</taxon>
        <taxon>Aneurinibacillus group</taxon>
        <taxon>Aneurinibacillus</taxon>
    </lineage>
</organism>
<dbReference type="InterPro" id="IPR001387">
    <property type="entry name" value="Cro/C1-type_HTH"/>
</dbReference>
<keyword evidence="3" id="KW-1185">Reference proteome</keyword>
<keyword evidence="2" id="KW-0614">Plasmid</keyword>
<dbReference type="SMART" id="SM00530">
    <property type="entry name" value="HTH_XRE"/>
    <property type="match status" value="1"/>
</dbReference>
<feature type="domain" description="HTH cro/C1-type" evidence="1">
    <location>
        <begin position="6"/>
        <end position="60"/>
    </location>
</feature>
<protein>
    <submittedName>
        <fullName evidence="2">Helix-turn-helix transcriptional regulator</fullName>
    </submittedName>
</protein>
<dbReference type="Proteomes" id="UP000826616">
    <property type="component" value="Plasmid pAT1"/>
</dbReference>
<dbReference type="Pfam" id="PF01381">
    <property type="entry name" value="HTH_3"/>
    <property type="match status" value="1"/>
</dbReference>
<dbReference type="Gene3D" id="1.10.260.40">
    <property type="entry name" value="lambda repressor-like DNA-binding domains"/>
    <property type="match status" value="1"/>
</dbReference>
<evidence type="ECO:0000259" key="1">
    <source>
        <dbReference type="PROSITE" id="PS50943"/>
    </source>
</evidence>
<dbReference type="PROSITE" id="PS50943">
    <property type="entry name" value="HTH_CROC1"/>
    <property type="match status" value="1"/>
</dbReference>
<sequence>MKRERLTNERLNRKWSRKHVANILGISEIFVRKIENGQRNPGLETMLKFEKLYGVSSKKLFPDLFQINFDTKRIKKRLA</sequence>
<dbReference type="EMBL" id="CP080765">
    <property type="protein sequence ID" value="QYY44725.1"/>
    <property type="molecule type" value="Genomic_DNA"/>
</dbReference>
<dbReference type="RefSeq" id="WP_220561134.1">
    <property type="nucleotide sequence ID" value="NZ_CP080765.1"/>
</dbReference>
<dbReference type="GeneID" id="97143461"/>
<evidence type="ECO:0000313" key="3">
    <source>
        <dbReference type="Proteomes" id="UP000826616"/>
    </source>
</evidence>
<dbReference type="CDD" id="cd00093">
    <property type="entry name" value="HTH_XRE"/>
    <property type="match status" value="1"/>
</dbReference>